<name>A0A514D0T5_9VIRU</name>
<organism evidence="2">
    <name type="scientific">Riboviria sp</name>
    <dbReference type="NCBI Taxonomy" id="2585031"/>
    <lineage>
        <taxon>Viruses</taxon>
        <taxon>Riboviria</taxon>
    </lineage>
</organism>
<feature type="compositionally biased region" description="Basic residues" evidence="1">
    <location>
        <begin position="1"/>
        <end position="24"/>
    </location>
</feature>
<reference evidence="2" key="1">
    <citation type="submission" date="2019-05" db="EMBL/GenBank/DDBJ databases">
        <title>Metatranscriptomic reconstruction reveals RNA viruses with the potential to shape carbon cycling in soil.</title>
        <authorList>
            <person name="Starr E.P."/>
            <person name="Nuccio E."/>
            <person name="Pett-Ridge J."/>
            <person name="Banfield J.F."/>
            <person name="Firestone M.K."/>
        </authorList>
    </citation>
    <scope>NUCLEOTIDE SEQUENCE</scope>
    <source>
        <strain evidence="2">H4_Rhizo_Litter_19_scaffold_92</strain>
    </source>
</reference>
<protein>
    <submittedName>
        <fullName evidence="2">Uncharacterized protein</fullName>
    </submittedName>
</protein>
<accession>A0A514D0T5</accession>
<evidence type="ECO:0000256" key="1">
    <source>
        <dbReference type="SAM" id="MobiDB-lite"/>
    </source>
</evidence>
<proteinExistence type="predicted"/>
<gene>
    <name evidence="2" type="ORF">H4RhizoLitter1992_000001</name>
</gene>
<feature type="region of interest" description="Disordered" evidence="1">
    <location>
        <begin position="1"/>
        <end position="41"/>
    </location>
</feature>
<sequence>MPGNGKRNKRNKGQQPRNRRRRNPVARAANQARKTQAASIPPTVDAKMGELRAALEAARGRVHPDVFRVLNALCNPLAGDAIQFSDEYTSRPTVPGRPWDQMEAPWFNRAAIALGYPSNFDLDSVLFVLRHDPRCFLRYTDFSASRKAADGSPNTINSDYLWTHDSSTGQTANFNVTGGSAVQAPRAASQSSTWSPHGAYQHAARAPDGSTGFYMDVRPIGSSYSLSRIRITRQGGGVFAAANTYQWTIRARSRGGVNDIAIAKAGDGTAVMEITIGVPADGADVSISTSGAIFGLVYRGFYVTATGPAAVDGTQLTITVSHKQWCDAVAQLTVPDLEDNESIVDELRMLGCSILYTNDAAPQARAGRRAQVQVGGSVPEDNFFYPTAGPGKMFTGVSSQQNSDSSDLVEGAYSYRKVGSLTDFDMKAFEGSFENGSSGEIGYDPYPTSDYVVMVLSAPLPQAGALSTAQVGRVTFCSGVEYETEDTWRFAQPPPIDEEHFKAALKLMKNMDQHSGNKNHLAMLARGIWNALKPAARLALPAVGGVLGGPAGAGVGNALAGLLLQ</sequence>
<dbReference type="EMBL" id="MN033218">
    <property type="protein sequence ID" value="QDH87222.1"/>
    <property type="molecule type" value="Genomic_DNA"/>
</dbReference>
<evidence type="ECO:0000313" key="2">
    <source>
        <dbReference type="EMBL" id="QDH87222.1"/>
    </source>
</evidence>